<dbReference type="STRING" id="1391627.SAMN05216464_108151"/>
<keyword evidence="2" id="KW-1185">Reference proteome</keyword>
<evidence type="ECO:0000313" key="2">
    <source>
        <dbReference type="Proteomes" id="UP000199072"/>
    </source>
</evidence>
<reference evidence="1 2" key="1">
    <citation type="submission" date="2016-10" db="EMBL/GenBank/DDBJ databases">
        <authorList>
            <person name="de Groot N.N."/>
        </authorList>
    </citation>
    <scope>NUCLEOTIDE SEQUENCE [LARGE SCALE GENOMIC DNA]</scope>
    <source>
        <strain evidence="1 2">47C3B</strain>
    </source>
</reference>
<organism evidence="1 2">
    <name type="scientific">Mucilaginibacter pineti</name>
    <dbReference type="NCBI Taxonomy" id="1391627"/>
    <lineage>
        <taxon>Bacteria</taxon>
        <taxon>Pseudomonadati</taxon>
        <taxon>Bacteroidota</taxon>
        <taxon>Sphingobacteriia</taxon>
        <taxon>Sphingobacteriales</taxon>
        <taxon>Sphingobacteriaceae</taxon>
        <taxon>Mucilaginibacter</taxon>
    </lineage>
</organism>
<dbReference type="EMBL" id="FNAI01000008">
    <property type="protein sequence ID" value="SDE66866.1"/>
    <property type="molecule type" value="Genomic_DNA"/>
</dbReference>
<name>A0A1G7ETQ0_9SPHI</name>
<evidence type="ECO:0000313" key="1">
    <source>
        <dbReference type="EMBL" id="SDE66866.1"/>
    </source>
</evidence>
<gene>
    <name evidence="1" type="ORF">SAMN05216464_108151</name>
</gene>
<dbReference type="Proteomes" id="UP000199072">
    <property type="component" value="Unassembled WGS sequence"/>
</dbReference>
<dbReference type="AlphaFoldDB" id="A0A1G7ETQ0"/>
<accession>A0A1G7ETQ0</accession>
<sequence length="256" mass="29384">MGLFCLLLTQRSFAQQSVSAADSLDRYFLKLSETERFKKENLKEISMRLASLEGPAFQFVLENQAEIEQVLGKNTVKNKISGLILKEKIQPQIWKDTARKIPVNAVPAWETMRKQLQKKYGRSNADMAVLSAKFEFFDKQKDSKNLALAFMENIDRNGLDTSGLNKVFFNNLMFQVMLPNLESPALLLKCANWMRLVIDSNPVMSPDQIDTYANLLYKAKHVKDAMIWEKKAMDLAPDVAAFRETYEKMAKGIRTW</sequence>
<proteinExistence type="predicted"/>
<protein>
    <submittedName>
        <fullName evidence="1">Uncharacterized protein</fullName>
    </submittedName>
</protein>